<evidence type="ECO:0000256" key="1">
    <source>
        <dbReference type="ARBA" id="ARBA00006484"/>
    </source>
</evidence>
<dbReference type="PANTHER" id="PTHR43639:SF1">
    <property type="entry name" value="SHORT-CHAIN DEHYDROGENASE_REDUCTASE FAMILY PROTEIN"/>
    <property type="match status" value="1"/>
</dbReference>
<dbReference type="InterPro" id="IPR002347">
    <property type="entry name" value="SDR_fam"/>
</dbReference>
<gene>
    <name evidence="3" type="ORF">WCD74_27140</name>
</gene>
<dbReference type="PRINTS" id="PR00081">
    <property type="entry name" value="GDHRDH"/>
</dbReference>
<comment type="caution">
    <text evidence="3">The sequence shown here is derived from an EMBL/GenBank/DDBJ whole genome shotgun (WGS) entry which is preliminary data.</text>
</comment>
<dbReference type="PANTHER" id="PTHR43639">
    <property type="entry name" value="OXIDOREDUCTASE, SHORT-CHAIN DEHYDROGENASE/REDUCTASE FAMILY (AFU_ORTHOLOGUE AFUA_5G02870)"/>
    <property type="match status" value="1"/>
</dbReference>
<organism evidence="3 4">
    <name type="scientific">Actinomycetospora aurantiaca</name>
    <dbReference type="NCBI Taxonomy" id="3129233"/>
    <lineage>
        <taxon>Bacteria</taxon>
        <taxon>Bacillati</taxon>
        <taxon>Actinomycetota</taxon>
        <taxon>Actinomycetes</taxon>
        <taxon>Pseudonocardiales</taxon>
        <taxon>Pseudonocardiaceae</taxon>
        <taxon>Actinomycetospora</taxon>
    </lineage>
</organism>
<sequence>MSDTRIALVTGGNRGLGRATALALAEDGVDVVLTYRANRAEADDVVTELEKAGVRAAALQLDVGEVGSFPAFAEELRGLLRGTFDRDRLDHLVHNGGHAALTRLGATTVEDVDRLYAVHFKGPYFLTQALADLIADGGSIVTLSSGLSRFAGDGWAIYGSLKAGVDQLTRYLATELGPRGIRVNAVAPGPIATDFGGGTMRDDEGARTHMASLAALGRIGEPDDIGPLIATVLSDRARWVTGQRLEASGGTLL</sequence>
<evidence type="ECO:0000313" key="4">
    <source>
        <dbReference type="Proteomes" id="UP001385809"/>
    </source>
</evidence>
<dbReference type="RefSeq" id="WP_337698032.1">
    <property type="nucleotide sequence ID" value="NZ_JBBEGN010000023.1"/>
</dbReference>
<comment type="similarity">
    <text evidence="1">Belongs to the short-chain dehydrogenases/reductases (SDR) family.</text>
</comment>
<evidence type="ECO:0000256" key="2">
    <source>
        <dbReference type="ARBA" id="ARBA00023002"/>
    </source>
</evidence>
<accession>A0ABU8MVW6</accession>
<dbReference type="Gene3D" id="3.40.50.720">
    <property type="entry name" value="NAD(P)-binding Rossmann-like Domain"/>
    <property type="match status" value="1"/>
</dbReference>
<dbReference type="Proteomes" id="UP001385809">
    <property type="component" value="Unassembled WGS sequence"/>
</dbReference>
<proteinExistence type="inferred from homology"/>
<keyword evidence="4" id="KW-1185">Reference proteome</keyword>
<dbReference type="Pfam" id="PF13561">
    <property type="entry name" value="adh_short_C2"/>
    <property type="match status" value="1"/>
</dbReference>
<dbReference type="SUPFAM" id="SSF51735">
    <property type="entry name" value="NAD(P)-binding Rossmann-fold domains"/>
    <property type="match status" value="1"/>
</dbReference>
<dbReference type="EMBL" id="JBBEGN010000023">
    <property type="protein sequence ID" value="MEJ2871464.1"/>
    <property type="molecule type" value="Genomic_DNA"/>
</dbReference>
<reference evidence="3 4" key="1">
    <citation type="submission" date="2024-03" db="EMBL/GenBank/DDBJ databases">
        <title>Actinomycetospora sp. OC33-EN08, a novel actinomycete isolated from wild orchid (Aerides multiflora).</title>
        <authorList>
            <person name="Suriyachadkun C."/>
        </authorList>
    </citation>
    <scope>NUCLEOTIDE SEQUENCE [LARGE SCALE GENOMIC DNA]</scope>
    <source>
        <strain evidence="3 4">OC33-EN08</strain>
    </source>
</reference>
<protein>
    <submittedName>
        <fullName evidence="3">SDR family oxidoreductase</fullName>
    </submittedName>
</protein>
<name>A0ABU8MVW6_9PSEU</name>
<keyword evidence="2" id="KW-0560">Oxidoreductase</keyword>
<dbReference type="InterPro" id="IPR036291">
    <property type="entry name" value="NAD(P)-bd_dom_sf"/>
</dbReference>
<evidence type="ECO:0000313" key="3">
    <source>
        <dbReference type="EMBL" id="MEJ2871464.1"/>
    </source>
</evidence>